<dbReference type="KEGG" id="plon:Pla110_17030"/>
<dbReference type="Pfam" id="PF12728">
    <property type="entry name" value="HTH_17"/>
    <property type="match status" value="1"/>
</dbReference>
<dbReference type="NCBIfam" id="TIGR01764">
    <property type="entry name" value="excise"/>
    <property type="match status" value="1"/>
</dbReference>
<evidence type="ECO:0000313" key="2">
    <source>
        <dbReference type="EMBL" id="QDU79981.1"/>
    </source>
</evidence>
<dbReference type="InterPro" id="IPR041657">
    <property type="entry name" value="HTH_17"/>
</dbReference>
<evidence type="ECO:0000259" key="1">
    <source>
        <dbReference type="PROSITE" id="PS51094"/>
    </source>
</evidence>
<dbReference type="GO" id="GO:0003677">
    <property type="term" value="F:DNA binding"/>
    <property type="evidence" value="ECO:0007669"/>
    <property type="project" value="InterPro"/>
</dbReference>
<dbReference type="GO" id="GO:0030295">
    <property type="term" value="F:protein kinase activator activity"/>
    <property type="evidence" value="ECO:0007669"/>
    <property type="project" value="TreeGrafter"/>
</dbReference>
<dbReference type="AlphaFoldDB" id="A0A518CL85"/>
<protein>
    <submittedName>
        <fullName evidence="2">PTS system fructose-specific EIIABC component</fullName>
    </submittedName>
</protein>
<evidence type="ECO:0000313" key="3">
    <source>
        <dbReference type="Proteomes" id="UP000317178"/>
    </source>
</evidence>
<dbReference type="PANTHER" id="PTHR47738">
    <property type="entry name" value="PTS SYSTEM FRUCTOSE-LIKE EIIA COMPONENT-RELATED"/>
    <property type="match status" value="1"/>
</dbReference>
<organism evidence="2 3">
    <name type="scientific">Polystyrenella longa</name>
    <dbReference type="NCBI Taxonomy" id="2528007"/>
    <lineage>
        <taxon>Bacteria</taxon>
        <taxon>Pseudomonadati</taxon>
        <taxon>Planctomycetota</taxon>
        <taxon>Planctomycetia</taxon>
        <taxon>Planctomycetales</taxon>
        <taxon>Planctomycetaceae</taxon>
        <taxon>Polystyrenella</taxon>
    </lineage>
</organism>
<dbReference type="InterPro" id="IPR051541">
    <property type="entry name" value="PTS_SugarTrans_NitroReg"/>
</dbReference>
<reference evidence="2 3" key="1">
    <citation type="submission" date="2019-02" db="EMBL/GenBank/DDBJ databases">
        <title>Deep-cultivation of Planctomycetes and their phenomic and genomic characterization uncovers novel biology.</title>
        <authorList>
            <person name="Wiegand S."/>
            <person name="Jogler M."/>
            <person name="Boedeker C."/>
            <person name="Pinto D."/>
            <person name="Vollmers J."/>
            <person name="Rivas-Marin E."/>
            <person name="Kohn T."/>
            <person name="Peeters S.H."/>
            <person name="Heuer A."/>
            <person name="Rast P."/>
            <person name="Oberbeckmann S."/>
            <person name="Bunk B."/>
            <person name="Jeske O."/>
            <person name="Meyerdierks A."/>
            <person name="Storesund J.E."/>
            <person name="Kallscheuer N."/>
            <person name="Luecker S."/>
            <person name="Lage O.M."/>
            <person name="Pohl T."/>
            <person name="Merkel B.J."/>
            <person name="Hornburger P."/>
            <person name="Mueller R.-W."/>
            <person name="Bruemmer F."/>
            <person name="Labrenz M."/>
            <person name="Spormann A.M."/>
            <person name="Op den Camp H."/>
            <person name="Overmann J."/>
            <person name="Amann R."/>
            <person name="Jetten M.S.M."/>
            <person name="Mascher T."/>
            <person name="Medema M.H."/>
            <person name="Devos D.P."/>
            <person name="Kaster A.-K."/>
            <person name="Ovreas L."/>
            <person name="Rohde M."/>
            <person name="Galperin M.Y."/>
            <person name="Jogler C."/>
        </authorList>
    </citation>
    <scope>NUCLEOTIDE SEQUENCE [LARGE SCALE GENOMIC DNA]</scope>
    <source>
        <strain evidence="2 3">Pla110</strain>
    </source>
</reference>
<accession>A0A518CL85</accession>
<dbReference type="InterPro" id="IPR016152">
    <property type="entry name" value="PTrfase/Anion_transptr"/>
</dbReference>
<dbReference type="Gene3D" id="3.40.930.10">
    <property type="entry name" value="Mannitol-specific EII, Chain A"/>
    <property type="match status" value="1"/>
</dbReference>
<dbReference type="PANTHER" id="PTHR47738:SF1">
    <property type="entry name" value="NITROGEN REGULATORY PROTEIN"/>
    <property type="match status" value="1"/>
</dbReference>
<sequence>MEHDWYTLDELARQLGRDSREILKLANRGRIPGRKMGDDWQFHTSEITQWLEQEMHAYTDRELAILESTHRSEDEDVDADVPVSSLLTLDTIEVPLQARTRVSVLESLVELAGRTYQIWEPASVLKAVREREETFSTAVENGVAFPHPRNPLPESIGEPLIAYGRTFTGIPFGAPKRQMTDLFFLILCRDSRTHLQVLARLGRILQLPGLLEELRQADDARSSYDVICKADNQVSETEVE</sequence>
<name>A0A518CL85_9PLAN</name>
<dbReference type="CDD" id="cd00211">
    <property type="entry name" value="PTS_IIA_fru"/>
    <property type="match status" value="1"/>
</dbReference>
<dbReference type="InterPro" id="IPR002178">
    <property type="entry name" value="PTS_EIIA_type-2_dom"/>
</dbReference>
<keyword evidence="3" id="KW-1185">Reference proteome</keyword>
<proteinExistence type="predicted"/>
<dbReference type="PROSITE" id="PS51094">
    <property type="entry name" value="PTS_EIIA_TYPE_2"/>
    <property type="match status" value="1"/>
</dbReference>
<dbReference type="Pfam" id="PF00359">
    <property type="entry name" value="PTS_EIIA_2"/>
    <property type="match status" value="1"/>
</dbReference>
<dbReference type="InterPro" id="IPR010093">
    <property type="entry name" value="SinI_DNA-bd"/>
</dbReference>
<dbReference type="OrthoDB" id="289331at2"/>
<feature type="domain" description="PTS EIIA type-2" evidence="1">
    <location>
        <begin position="85"/>
        <end position="230"/>
    </location>
</feature>
<dbReference type="Proteomes" id="UP000317178">
    <property type="component" value="Chromosome"/>
</dbReference>
<dbReference type="SUPFAM" id="SSF55804">
    <property type="entry name" value="Phoshotransferase/anion transport protein"/>
    <property type="match status" value="1"/>
</dbReference>
<gene>
    <name evidence="2" type="primary">fruA_2</name>
    <name evidence="2" type="ORF">Pla110_17030</name>
</gene>
<dbReference type="RefSeq" id="WP_144995014.1">
    <property type="nucleotide sequence ID" value="NZ_CP036281.1"/>
</dbReference>
<dbReference type="EMBL" id="CP036281">
    <property type="protein sequence ID" value="QDU79981.1"/>
    <property type="molecule type" value="Genomic_DNA"/>
</dbReference>